<dbReference type="SUPFAM" id="SSF53448">
    <property type="entry name" value="Nucleotide-diphospho-sugar transferases"/>
    <property type="match status" value="1"/>
</dbReference>
<dbReference type="AlphaFoldDB" id="A0A540VHL0"/>
<dbReference type="OrthoDB" id="9810303at2"/>
<comment type="caution">
    <text evidence="2">The sequence shown here is derived from an EMBL/GenBank/DDBJ whole genome shotgun (WGS) entry which is preliminary data.</text>
</comment>
<dbReference type="Pfam" id="PF00535">
    <property type="entry name" value="Glycos_transf_2"/>
    <property type="match status" value="1"/>
</dbReference>
<feature type="domain" description="Glycosyltransferase 2-like" evidence="1">
    <location>
        <begin position="1"/>
        <end position="176"/>
    </location>
</feature>
<dbReference type="CDD" id="cd04179">
    <property type="entry name" value="DPM_DPG-synthase_like"/>
    <property type="match status" value="1"/>
</dbReference>
<evidence type="ECO:0000259" key="1">
    <source>
        <dbReference type="Pfam" id="PF00535"/>
    </source>
</evidence>
<dbReference type="Proteomes" id="UP000317371">
    <property type="component" value="Unassembled WGS sequence"/>
</dbReference>
<dbReference type="InterPro" id="IPR050256">
    <property type="entry name" value="Glycosyltransferase_2"/>
</dbReference>
<dbReference type="InterPro" id="IPR001173">
    <property type="entry name" value="Glyco_trans_2-like"/>
</dbReference>
<keyword evidence="2" id="KW-0808">Transferase</keyword>
<protein>
    <submittedName>
        <fullName evidence="2">Glycosyltransferase family 2 protein</fullName>
    </submittedName>
</protein>
<dbReference type="GO" id="GO:0016740">
    <property type="term" value="F:transferase activity"/>
    <property type="evidence" value="ECO:0007669"/>
    <property type="project" value="UniProtKB-KW"/>
</dbReference>
<reference evidence="2 3" key="1">
    <citation type="submission" date="2019-06" db="EMBL/GenBank/DDBJ databases">
        <title>Genome sequence of Litorilinea aerophila BAA-2444.</title>
        <authorList>
            <person name="Maclea K.S."/>
            <person name="Maurais E.G."/>
            <person name="Iannazzi L.C."/>
        </authorList>
    </citation>
    <scope>NUCLEOTIDE SEQUENCE [LARGE SCALE GENOMIC DNA]</scope>
    <source>
        <strain evidence="2 3">ATCC BAA-2444</strain>
    </source>
</reference>
<proteinExistence type="predicted"/>
<gene>
    <name evidence="2" type="ORF">FKZ61_09100</name>
</gene>
<dbReference type="PANTHER" id="PTHR48090">
    <property type="entry name" value="UNDECAPRENYL-PHOSPHATE 4-DEOXY-4-FORMAMIDO-L-ARABINOSE TRANSFERASE-RELATED"/>
    <property type="match status" value="1"/>
</dbReference>
<dbReference type="EMBL" id="VIGC01000009">
    <property type="protein sequence ID" value="TQE96257.1"/>
    <property type="molecule type" value="Genomic_DNA"/>
</dbReference>
<dbReference type="InParanoid" id="A0A540VHL0"/>
<keyword evidence="3" id="KW-1185">Reference proteome</keyword>
<dbReference type="PANTHER" id="PTHR48090:SF7">
    <property type="entry name" value="RFBJ PROTEIN"/>
    <property type="match status" value="1"/>
</dbReference>
<accession>A0A540VHL0</accession>
<dbReference type="InterPro" id="IPR029044">
    <property type="entry name" value="Nucleotide-diphossugar_trans"/>
</dbReference>
<sequence>MPVYNERATLETIVHQVRSVDLTIVTAGTNGYLPGPITLEREIIIVDDGSTDGTREILQGWQAAGERDLKIIFHERNLGKGMALRTGFQHATGDIILVQDADLEYDPRDYVHLLQPLLEGRSPVVYGSRFLGGPRAAMSLSHTLGNKALTLLTNLLFGTALSDMETCYKCFRRDVIEGMPLRSRTFEIEPELTAKILKRGYTIFEVPIRYNGRSFHEGKKIGWRDGFTAVKTLLKYRFID</sequence>
<dbReference type="Gene3D" id="3.90.550.10">
    <property type="entry name" value="Spore Coat Polysaccharide Biosynthesis Protein SpsA, Chain A"/>
    <property type="match status" value="1"/>
</dbReference>
<evidence type="ECO:0000313" key="2">
    <source>
        <dbReference type="EMBL" id="TQE96257.1"/>
    </source>
</evidence>
<name>A0A540VHL0_9CHLR</name>
<evidence type="ECO:0000313" key="3">
    <source>
        <dbReference type="Proteomes" id="UP000317371"/>
    </source>
</evidence>
<organism evidence="2 3">
    <name type="scientific">Litorilinea aerophila</name>
    <dbReference type="NCBI Taxonomy" id="1204385"/>
    <lineage>
        <taxon>Bacteria</taxon>
        <taxon>Bacillati</taxon>
        <taxon>Chloroflexota</taxon>
        <taxon>Caldilineae</taxon>
        <taxon>Caldilineales</taxon>
        <taxon>Caldilineaceae</taxon>
        <taxon>Litorilinea</taxon>
    </lineage>
</organism>